<sequence>MENCTDPDAAGRQGQAQQPATTQAYFDAASAILALPSGTMEPDISAELLRRHFGLSGKLEILSSEVERTVAVDLADGRRLILKTSTRPEARDSFAFQAEAIAGLRRAAGFVVPDILPTLGGSLTFAEDGICGYLQTRLDGIALHQMEATPDLLFRTGSALARLDLALAPCPCPQPTARSCGMSVAGHG</sequence>
<dbReference type="Pfam" id="PF01636">
    <property type="entry name" value="APH"/>
    <property type="match status" value="1"/>
</dbReference>
<evidence type="ECO:0000259" key="2">
    <source>
        <dbReference type="Pfam" id="PF01636"/>
    </source>
</evidence>
<feature type="region of interest" description="Disordered" evidence="1">
    <location>
        <begin position="1"/>
        <end position="20"/>
    </location>
</feature>
<comment type="caution">
    <text evidence="3">The sequence shown here is derived from an EMBL/GenBank/DDBJ whole genome shotgun (WGS) entry which is preliminary data.</text>
</comment>
<feature type="domain" description="Aminoglycoside phosphotransferase" evidence="2">
    <location>
        <begin position="62"/>
        <end position="175"/>
    </location>
</feature>
<name>A0ABW2B820_9RHOB</name>
<evidence type="ECO:0000256" key="1">
    <source>
        <dbReference type="SAM" id="MobiDB-lite"/>
    </source>
</evidence>
<gene>
    <name evidence="3" type="ORF">ACFQFQ_24075</name>
</gene>
<dbReference type="InterPro" id="IPR011009">
    <property type="entry name" value="Kinase-like_dom_sf"/>
</dbReference>
<dbReference type="EMBL" id="JBHSWG010000003">
    <property type="protein sequence ID" value="MFC6761870.1"/>
    <property type="molecule type" value="Genomic_DNA"/>
</dbReference>
<reference evidence="4" key="1">
    <citation type="journal article" date="2019" name="Int. J. Syst. Evol. Microbiol.">
        <title>The Global Catalogue of Microorganisms (GCM) 10K type strain sequencing project: providing services to taxonomists for standard genome sequencing and annotation.</title>
        <authorList>
            <consortium name="The Broad Institute Genomics Platform"/>
            <consortium name="The Broad Institute Genome Sequencing Center for Infectious Disease"/>
            <person name="Wu L."/>
            <person name="Ma J."/>
        </authorList>
    </citation>
    <scope>NUCLEOTIDE SEQUENCE [LARGE SCALE GENOMIC DNA]</scope>
    <source>
        <strain evidence="4">CCUG 66188</strain>
    </source>
</reference>
<evidence type="ECO:0000313" key="4">
    <source>
        <dbReference type="Proteomes" id="UP001596353"/>
    </source>
</evidence>
<evidence type="ECO:0000313" key="3">
    <source>
        <dbReference type="EMBL" id="MFC6761870.1"/>
    </source>
</evidence>
<organism evidence="3 4">
    <name type="scientific">Sulfitobacter porphyrae</name>
    <dbReference type="NCBI Taxonomy" id="1246864"/>
    <lineage>
        <taxon>Bacteria</taxon>
        <taxon>Pseudomonadati</taxon>
        <taxon>Pseudomonadota</taxon>
        <taxon>Alphaproteobacteria</taxon>
        <taxon>Rhodobacterales</taxon>
        <taxon>Roseobacteraceae</taxon>
        <taxon>Sulfitobacter</taxon>
    </lineage>
</organism>
<dbReference type="Proteomes" id="UP001596353">
    <property type="component" value="Unassembled WGS sequence"/>
</dbReference>
<proteinExistence type="predicted"/>
<accession>A0ABW2B820</accession>
<protein>
    <submittedName>
        <fullName evidence="3">Phosphotransferase</fullName>
    </submittedName>
</protein>
<keyword evidence="4" id="KW-1185">Reference proteome</keyword>
<dbReference type="InterPro" id="IPR002575">
    <property type="entry name" value="Aminoglycoside_PTrfase"/>
</dbReference>
<dbReference type="Gene3D" id="3.30.200.20">
    <property type="entry name" value="Phosphorylase Kinase, domain 1"/>
    <property type="match status" value="1"/>
</dbReference>
<dbReference type="SUPFAM" id="SSF56112">
    <property type="entry name" value="Protein kinase-like (PK-like)"/>
    <property type="match status" value="1"/>
</dbReference>